<dbReference type="InterPro" id="IPR027417">
    <property type="entry name" value="P-loop_NTPase"/>
</dbReference>
<protein>
    <submittedName>
        <fullName evidence="1">Uncharacterized protein</fullName>
    </submittedName>
</protein>
<dbReference type="SUPFAM" id="SSF52540">
    <property type="entry name" value="P-loop containing nucleoside triphosphate hydrolases"/>
    <property type="match status" value="1"/>
</dbReference>
<dbReference type="OrthoDB" id="416710at2759"/>
<dbReference type="PANTHER" id="PTHR48312">
    <property type="match status" value="1"/>
</dbReference>
<gene>
    <name evidence="1" type="ORF">HOLleu_14617</name>
</gene>
<dbReference type="Gene3D" id="3.40.50.300">
    <property type="entry name" value="P-loop containing nucleotide triphosphate hydrolases"/>
    <property type="match status" value="1"/>
</dbReference>
<name>A0A9Q1C6R5_HOLLE</name>
<reference evidence="1" key="1">
    <citation type="submission" date="2021-10" db="EMBL/GenBank/DDBJ databases">
        <title>Tropical sea cucumber genome reveals ecological adaptation and Cuvierian tubules defense mechanism.</title>
        <authorList>
            <person name="Chen T."/>
        </authorList>
    </citation>
    <scope>NUCLEOTIDE SEQUENCE</scope>
    <source>
        <strain evidence="1">Nanhai2018</strain>
        <tissue evidence="1">Muscle</tissue>
    </source>
</reference>
<dbReference type="Pfam" id="PF19798">
    <property type="entry name" value="Sulfotransfer_5"/>
    <property type="match status" value="1"/>
</dbReference>
<dbReference type="AlphaFoldDB" id="A0A9Q1C6R5"/>
<comment type="caution">
    <text evidence="1">The sequence shown here is derived from an EMBL/GenBank/DDBJ whole genome shotgun (WGS) entry which is preliminary data.</text>
</comment>
<proteinExistence type="predicted"/>
<dbReference type="EMBL" id="JAIZAY010000006">
    <property type="protein sequence ID" value="KAJ8040353.1"/>
    <property type="molecule type" value="Genomic_DNA"/>
</dbReference>
<evidence type="ECO:0000313" key="1">
    <source>
        <dbReference type="EMBL" id="KAJ8040353.1"/>
    </source>
</evidence>
<keyword evidence="2" id="KW-1185">Reference proteome</keyword>
<dbReference type="PANTHER" id="PTHR48312:SF1">
    <property type="entry name" value="SULFOTRANSFERASE"/>
    <property type="match status" value="1"/>
</dbReference>
<organism evidence="1 2">
    <name type="scientific">Holothuria leucospilota</name>
    <name type="common">Black long sea cucumber</name>
    <name type="synonym">Mertensiothuria leucospilota</name>
    <dbReference type="NCBI Taxonomy" id="206669"/>
    <lineage>
        <taxon>Eukaryota</taxon>
        <taxon>Metazoa</taxon>
        <taxon>Echinodermata</taxon>
        <taxon>Eleutherozoa</taxon>
        <taxon>Echinozoa</taxon>
        <taxon>Holothuroidea</taxon>
        <taxon>Aspidochirotacea</taxon>
        <taxon>Aspidochirotida</taxon>
        <taxon>Holothuriidae</taxon>
        <taxon>Holothuria</taxon>
    </lineage>
</organism>
<evidence type="ECO:0000313" key="2">
    <source>
        <dbReference type="Proteomes" id="UP001152320"/>
    </source>
</evidence>
<sequence length="309" mass="35896">MASDGLYKPKKIFMWINPRCLSTSFEKCVAHMDGAQIWHEPYVSCYFNEIFRDPEVFQRFPNMQPFLKHFMAAKQLIEAGGHIYQGGNLLPMETFTYDWVKEQLEKPIAEGKKFMFIKDTGLGIDGHYDKLPKIEAKHTFIIRHPYRMALSVQRLLASTFDFEGEPSDLDIGSGHPFMAWEKLSPDPVFKLWKHVRENIDPNPIVIDADDLQTHPEQILRKYCENVGIPFKKEYLQWEKSDESLKYFNGALEQMVWGKTEHVYDAAFLSSCFLPLKGPVPDTIPETCMGYAKEFLKGYSVMYEGRIKPE</sequence>
<accession>A0A9Q1C6R5</accession>
<dbReference type="Proteomes" id="UP001152320">
    <property type="component" value="Chromosome 6"/>
</dbReference>